<keyword evidence="1" id="KW-0812">Transmembrane</keyword>
<feature type="transmembrane region" description="Helical" evidence="1">
    <location>
        <begin position="24"/>
        <end position="49"/>
    </location>
</feature>
<proteinExistence type="predicted"/>
<dbReference type="EMBL" id="CALQ01000487">
    <property type="protein sequence ID" value="CCM14182.1"/>
    <property type="molecule type" value="Genomic_DNA"/>
</dbReference>
<gene>
    <name evidence="2" type="primary">LgM4147LRVhigh.16.00590.00190</name>
    <name evidence="2" type="ORF">BN36_1616890</name>
</gene>
<sequence>MESGTSTSARTSTRPTLFFLVLRVMWHIVVRGLFLAFVCAAAGPLSGALKTEMNVPSRTSVFGVADEKERLGVSVCVCAEGVEVRWVSIPVGHHHVFFTASSLSSTRLCEGGGKGQQQERSWC</sequence>
<evidence type="ECO:0000313" key="2">
    <source>
        <dbReference type="EMBL" id="CCM14182.1"/>
    </source>
</evidence>
<name>A0A1E1ISK8_LEIGU</name>
<accession>A0A1E1ISK8</accession>
<dbReference type="AlphaFoldDB" id="A0A1E1ISK8"/>
<keyword evidence="1" id="KW-0472">Membrane</keyword>
<evidence type="ECO:0000256" key="1">
    <source>
        <dbReference type="SAM" id="Phobius"/>
    </source>
</evidence>
<keyword evidence="1" id="KW-1133">Transmembrane helix</keyword>
<protein>
    <submittedName>
        <fullName evidence="2">Uncharacterized protein</fullName>
    </submittedName>
</protein>
<organism evidence="2">
    <name type="scientific">Leishmania guyanensis</name>
    <dbReference type="NCBI Taxonomy" id="5670"/>
    <lineage>
        <taxon>Eukaryota</taxon>
        <taxon>Discoba</taxon>
        <taxon>Euglenozoa</taxon>
        <taxon>Kinetoplastea</taxon>
        <taxon>Metakinetoplastina</taxon>
        <taxon>Trypanosomatida</taxon>
        <taxon>Trypanosomatidae</taxon>
        <taxon>Leishmaniinae</taxon>
        <taxon>Leishmania</taxon>
        <taxon>Leishmania guyanensis species complex</taxon>
    </lineage>
</organism>
<reference evidence="2" key="1">
    <citation type="submission" date="2012-08" db="EMBL/GenBank/DDBJ databases">
        <title>Comparative genomics of metastatic and non-metastatic Leishmania guyanensis provides insights into polygenic factors involved in Leishmania RNA virus infection.</title>
        <authorList>
            <person name="Smith D."/>
            <person name="Hertz-Fowler C."/>
            <person name="Martin R."/>
            <person name="Dickens N."/>
            <person name="Fasel N."/>
            <person name="Falquet L."/>
            <person name="Beverley S."/>
            <person name="Zangger H."/>
            <person name="Calderon-Copete S."/>
            <person name="Mottram J."/>
            <person name="Xenarios I."/>
        </authorList>
    </citation>
    <scope>NUCLEOTIDE SEQUENCE</scope>
    <source>
        <strain evidence="2">MHOM/BR/75/M4147/SSU:IR2SAT-LUC</strain>
    </source>
</reference>